<dbReference type="GO" id="GO:0005975">
    <property type="term" value="P:carbohydrate metabolic process"/>
    <property type="evidence" value="ECO:0007669"/>
    <property type="project" value="InterPro"/>
</dbReference>
<protein>
    <submittedName>
        <fullName evidence="1">Uncharacterized protein</fullName>
    </submittedName>
</protein>
<evidence type="ECO:0000313" key="1">
    <source>
        <dbReference type="EMBL" id="MBB6637448.1"/>
    </source>
</evidence>
<sequence length="710" mass="80989">MTERISDWIGQDVRADWAGKKAGGERAYEWETVGLAQGETAIGAAAVLGATASDGAEIAVRFGEPSWREDGRLRLQTVELRVSAPATAGDAGSAGAELAGVLLSLPVDESLVCVWKPHLAPLEGMAIGDRAFRSPAIVFEDAERMTALVPDLRSVERDRALPHVMDYVKQGHRVLYGLCDYEETGHVYHRLAPRSVPIGAESDGEISARFYLASWRKEPGGRARDLRRVERLLWELFGEERMGDFHSLHPHKWETYVRHAYGWAFDRWQDVTWQQFELDGREVGGVAFLVTAPQKPGLGSEEKWREPKSLWNQAWFSGLRSAYGYASWGRKFGREDWIAKAELALSFALAAPQTNGLFPGYFRAGDDNRWESGRWYMSAPRRPQNHEDYVHLLDASWTCYWLLKWHRDIREDERILPYVLAYAETLLGLQRADGSFPAWVRPDTLEASAYLTESPETSAHVMLLCLLHSAFPDPRWLEAAAKAGRFVAYRIVPFGRWEDFETYWSCSREWEGKKYGERDERSGLYNQCNFGLYWTAEAFKELFAATGEKEWLDLGEQTLAEASLYQQIWEPPYFPVPTLGGFGVMTSDDEWNDARQSLFALTYLDYAVLTGNPTYLARAYQAMRSSFYMMYCPENPEVKLMYERVHPHFDERDYGFHMENFNHHDGTSVQGLGEFTIFDWGCGAASTSLAQFESLWDATLLAVDLWRTEQ</sequence>
<gene>
    <name evidence="1" type="ORF">H7B67_25240</name>
</gene>
<keyword evidence="2" id="KW-1185">Reference proteome</keyword>
<dbReference type="RefSeq" id="WP_185122663.1">
    <property type="nucleotide sequence ID" value="NZ_JACJVQ010000022.1"/>
</dbReference>
<dbReference type="Proteomes" id="UP000535838">
    <property type="component" value="Unassembled WGS sequence"/>
</dbReference>
<accession>A0A841T552</accession>
<dbReference type="EMBL" id="JACJVQ010000022">
    <property type="protein sequence ID" value="MBB6637448.1"/>
    <property type="molecule type" value="Genomic_DNA"/>
</dbReference>
<evidence type="ECO:0000313" key="2">
    <source>
        <dbReference type="Proteomes" id="UP000535838"/>
    </source>
</evidence>
<organism evidence="1 2">
    <name type="scientific">Cohnella thailandensis</name>
    <dbReference type="NCBI Taxonomy" id="557557"/>
    <lineage>
        <taxon>Bacteria</taxon>
        <taxon>Bacillati</taxon>
        <taxon>Bacillota</taxon>
        <taxon>Bacilli</taxon>
        <taxon>Bacillales</taxon>
        <taxon>Paenibacillaceae</taxon>
        <taxon>Cohnella</taxon>
    </lineage>
</organism>
<comment type="caution">
    <text evidence="1">The sequence shown here is derived from an EMBL/GenBank/DDBJ whole genome shotgun (WGS) entry which is preliminary data.</text>
</comment>
<reference evidence="1 2" key="1">
    <citation type="submission" date="2020-08" db="EMBL/GenBank/DDBJ databases">
        <title>Cohnella phylogeny.</title>
        <authorList>
            <person name="Dunlap C."/>
        </authorList>
    </citation>
    <scope>NUCLEOTIDE SEQUENCE [LARGE SCALE GENOMIC DNA]</scope>
    <source>
        <strain evidence="1 2">DSM 25241</strain>
    </source>
</reference>
<name>A0A841T552_9BACL</name>
<proteinExistence type="predicted"/>
<dbReference type="InterPro" id="IPR008928">
    <property type="entry name" value="6-hairpin_glycosidase_sf"/>
</dbReference>
<dbReference type="SUPFAM" id="SSF48208">
    <property type="entry name" value="Six-hairpin glycosidases"/>
    <property type="match status" value="2"/>
</dbReference>
<dbReference type="AlphaFoldDB" id="A0A841T552"/>